<evidence type="ECO:0000256" key="7">
    <source>
        <dbReference type="ARBA" id="ARBA00022741"/>
    </source>
</evidence>
<dbReference type="GO" id="GO:0043774">
    <property type="term" value="F:coenzyme F420-2 alpha-glutamyl ligase activity"/>
    <property type="evidence" value="ECO:0007669"/>
    <property type="project" value="TreeGrafter"/>
</dbReference>
<dbReference type="AlphaFoldDB" id="D2VX85"/>
<dbReference type="GeneID" id="8858029"/>
<evidence type="ECO:0000259" key="15">
    <source>
        <dbReference type="PROSITE" id="PS50975"/>
    </source>
</evidence>
<sequence length="486" mass="54533">MYTVSANNADESKVPPVTTPPQEGLVSTTPPTHHDEENDGETTTITASVTVKEEDSNQSSNASTSASNISSPQNSSSSQKQVTTGKPKNKSKRTIQITIPKDYEKYQLKPRVIGEDQKIRFYNAQNTTFYQRKLKNPILKLWILIVGRKMKNNLPYFTYSARRFFETAWRRNIQVELMEIQKFDLLVSHDGSNSLIYDGEVVPRDEFPDVVLPRLGAHIDYWGLAVVRQFEKMDVLVLNGFDSLEMTRDKLQTLQQLAKDQIPIPKTMIARFPLETSIISRHFTYPIILKKSSGSQGKGVMLIESENQIKGLDDMLDVSKSMIIQEFIQASKGRDIRVIVVGGKAIGAMMRVAKSGFKSNFHQGGWVKPVKLSSSLEWLAITAAQSVDLDFAGVDILIDKDTYKICEINSSPGFEGFELATGLNVPEQFLNFVELRTSIWRKMDKKKKKGKNPPVRIPVEAEHVVASKPTSDSPKHIQVGLTGNQL</sequence>
<dbReference type="Gene3D" id="3.30.1490.20">
    <property type="entry name" value="ATP-grasp fold, A domain"/>
    <property type="match status" value="1"/>
</dbReference>
<dbReference type="Pfam" id="PF18030">
    <property type="entry name" value="Rimk_N"/>
    <property type="match status" value="1"/>
</dbReference>
<dbReference type="OMA" id="DTYKICE"/>
<dbReference type="RefSeq" id="XP_002671327.1">
    <property type="nucleotide sequence ID" value="XM_002671281.1"/>
</dbReference>
<feature type="compositionally biased region" description="Low complexity" evidence="14">
    <location>
        <begin position="57"/>
        <end position="81"/>
    </location>
</feature>
<evidence type="ECO:0000256" key="1">
    <source>
        <dbReference type="ARBA" id="ARBA00001936"/>
    </source>
</evidence>
<evidence type="ECO:0000256" key="3">
    <source>
        <dbReference type="ARBA" id="ARBA00007854"/>
    </source>
</evidence>
<dbReference type="PANTHER" id="PTHR21621:SF2">
    <property type="entry name" value="COENZYME GAMMA-F420-2:ALPHA-L-GLUTAMATE LIGASE"/>
    <property type="match status" value="1"/>
</dbReference>
<dbReference type="PANTHER" id="PTHR21621">
    <property type="entry name" value="RIBOSOMAL PROTEIN S6 MODIFICATION PROTEIN"/>
    <property type="match status" value="1"/>
</dbReference>
<evidence type="ECO:0000256" key="6">
    <source>
        <dbReference type="ARBA" id="ARBA00022723"/>
    </source>
</evidence>
<dbReference type="GO" id="GO:0006412">
    <property type="term" value="P:translation"/>
    <property type="evidence" value="ECO:0007669"/>
    <property type="project" value="UniProtKB-KW"/>
</dbReference>
<dbReference type="GO" id="GO:0005524">
    <property type="term" value="F:ATP binding"/>
    <property type="evidence" value="ECO:0007669"/>
    <property type="project" value="UniProtKB-UniRule"/>
</dbReference>
<keyword evidence="6" id="KW-0479">Metal-binding</keyword>
<proteinExistence type="inferred from homology"/>
<name>D2VX85_NAEGR</name>
<dbReference type="GO" id="GO:0005737">
    <property type="term" value="C:cytoplasm"/>
    <property type="evidence" value="ECO:0007669"/>
    <property type="project" value="TreeGrafter"/>
</dbReference>
<keyword evidence="7 13" id="KW-0547">Nucleotide-binding</keyword>
<evidence type="ECO:0000256" key="5">
    <source>
        <dbReference type="ARBA" id="ARBA00022598"/>
    </source>
</evidence>
<comment type="catalytic activity">
    <reaction evidence="12">
        <text>N-acetyl-L-aspartate + L-glutamate + ATP = N-acetyl-L-aspartyl-L-glutamate + ADP + phosphate + H(+)</text>
        <dbReference type="Rhea" id="RHEA:40035"/>
        <dbReference type="ChEBI" id="CHEBI:15378"/>
        <dbReference type="ChEBI" id="CHEBI:16953"/>
        <dbReference type="ChEBI" id="CHEBI:29985"/>
        <dbReference type="ChEBI" id="CHEBI:30616"/>
        <dbReference type="ChEBI" id="CHEBI:43474"/>
        <dbReference type="ChEBI" id="CHEBI:76931"/>
        <dbReference type="ChEBI" id="CHEBI:456216"/>
        <dbReference type="EC" id="6.3.2.41"/>
    </reaction>
</comment>
<dbReference type="STRING" id="5762.D2VX85"/>
<dbReference type="SUPFAM" id="SSF56059">
    <property type="entry name" value="Glutathione synthetase ATP-binding domain-like"/>
    <property type="match status" value="1"/>
</dbReference>
<evidence type="ECO:0000256" key="4">
    <source>
        <dbReference type="ARBA" id="ARBA00012938"/>
    </source>
</evidence>
<keyword evidence="10" id="KW-0648">Protein biosynthesis</keyword>
<comment type="cofactor">
    <cofactor evidence="1">
        <name>Mn(2+)</name>
        <dbReference type="ChEBI" id="CHEBI:29035"/>
    </cofactor>
</comment>
<evidence type="ECO:0000256" key="11">
    <source>
        <dbReference type="ARBA" id="ARBA00023211"/>
    </source>
</evidence>
<evidence type="ECO:0000256" key="2">
    <source>
        <dbReference type="ARBA" id="ARBA00001946"/>
    </source>
</evidence>
<evidence type="ECO:0000256" key="14">
    <source>
        <dbReference type="SAM" id="MobiDB-lite"/>
    </source>
</evidence>
<keyword evidence="8 13" id="KW-0067">ATP-binding</keyword>
<keyword evidence="17" id="KW-1185">Reference proteome</keyword>
<evidence type="ECO:0000313" key="16">
    <source>
        <dbReference type="EMBL" id="EFC38583.1"/>
    </source>
</evidence>
<keyword evidence="5" id="KW-0436">Ligase</keyword>
<dbReference type="InterPro" id="IPR041107">
    <property type="entry name" value="Rimk_N"/>
</dbReference>
<comment type="cofactor">
    <cofactor evidence="2">
        <name>Mg(2+)</name>
        <dbReference type="ChEBI" id="CHEBI:18420"/>
    </cofactor>
</comment>
<dbReference type="VEuPathDB" id="AmoebaDB:NAEGRDRAFT_73655"/>
<keyword evidence="11" id="KW-0464">Manganese</keyword>
<dbReference type="InterPro" id="IPR013815">
    <property type="entry name" value="ATP_grasp_subdomain_1"/>
</dbReference>
<dbReference type="KEGG" id="ngr:NAEGRDRAFT_73655"/>
<dbReference type="NCBIfam" id="TIGR00768">
    <property type="entry name" value="rimK_fam"/>
    <property type="match status" value="1"/>
</dbReference>
<evidence type="ECO:0000256" key="10">
    <source>
        <dbReference type="ARBA" id="ARBA00022917"/>
    </source>
</evidence>
<dbReference type="InterPro" id="IPR011761">
    <property type="entry name" value="ATP-grasp"/>
</dbReference>
<dbReference type="EC" id="6.3.2.41" evidence="4"/>
<dbReference type="InterPro" id="IPR013651">
    <property type="entry name" value="ATP-grasp_RimK-type"/>
</dbReference>
<evidence type="ECO:0000256" key="8">
    <source>
        <dbReference type="ARBA" id="ARBA00022840"/>
    </source>
</evidence>
<comment type="similarity">
    <text evidence="3">Belongs to the RimK family.</text>
</comment>
<dbReference type="Gene3D" id="3.40.50.20">
    <property type="match status" value="1"/>
</dbReference>
<keyword evidence="9" id="KW-0460">Magnesium</keyword>
<evidence type="ECO:0000313" key="17">
    <source>
        <dbReference type="Proteomes" id="UP000006671"/>
    </source>
</evidence>
<dbReference type="eggNOG" id="ENOG502QT4M">
    <property type="taxonomic scope" value="Eukaryota"/>
</dbReference>
<protein>
    <recommendedName>
        <fullName evidence="4">N-acetylaspartylglutamate synthase</fullName>
        <ecNumber evidence="4">6.3.2.41</ecNumber>
    </recommendedName>
</protein>
<dbReference type="PROSITE" id="PS50975">
    <property type="entry name" value="ATP_GRASP"/>
    <property type="match status" value="1"/>
</dbReference>
<feature type="domain" description="ATP-grasp" evidence="15">
    <location>
        <begin position="254"/>
        <end position="434"/>
    </location>
</feature>
<evidence type="ECO:0000256" key="9">
    <source>
        <dbReference type="ARBA" id="ARBA00022842"/>
    </source>
</evidence>
<dbReference type="InParanoid" id="D2VX85"/>
<organism evidence="17">
    <name type="scientific">Naegleria gruberi</name>
    <name type="common">Amoeba</name>
    <dbReference type="NCBI Taxonomy" id="5762"/>
    <lineage>
        <taxon>Eukaryota</taxon>
        <taxon>Discoba</taxon>
        <taxon>Heterolobosea</taxon>
        <taxon>Tetramitia</taxon>
        <taxon>Eutetramitia</taxon>
        <taxon>Vahlkampfiidae</taxon>
        <taxon>Naegleria</taxon>
    </lineage>
</organism>
<feature type="region of interest" description="Disordered" evidence="14">
    <location>
        <begin position="1"/>
        <end position="95"/>
    </location>
</feature>
<dbReference type="Gene3D" id="3.30.470.20">
    <property type="entry name" value="ATP-grasp fold, B domain"/>
    <property type="match status" value="1"/>
</dbReference>
<dbReference type="GO" id="GO:0046872">
    <property type="term" value="F:metal ion binding"/>
    <property type="evidence" value="ECO:0007669"/>
    <property type="project" value="UniProtKB-KW"/>
</dbReference>
<dbReference type="InterPro" id="IPR004666">
    <property type="entry name" value="Rp_bS6_RimK/Lys_biosynth_LsyX"/>
</dbReference>
<dbReference type="OrthoDB" id="10254977at2759"/>
<evidence type="ECO:0000256" key="13">
    <source>
        <dbReference type="PROSITE-ProRule" id="PRU00409"/>
    </source>
</evidence>
<dbReference type="Pfam" id="PF08443">
    <property type="entry name" value="RimK"/>
    <property type="match status" value="1"/>
</dbReference>
<gene>
    <name evidence="16" type="ORF">NAEGRDRAFT_73655</name>
</gene>
<dbReference type="EMBL" id="GG738906">
    <property type="protein sequence ID" value="EFC38583.1"/>
    <property type="molecule type" value="Genomic_DNA"/>
</dbReference>
<dbReference type="Proteomes" id="UP000006671">
    <property type="component" value="Unassembled WGS sequence"/>
</dbReference>
<reference evidence="16 17" key="1">
    <citation type="journal article" date="2010" name="Cell">
        <title>The genome of Naegleria gruberi illuminates early eukaryotic versatility.</title>
        <authorList>
            <person name="Fritz-Laylin L.K."/>
            <person name="Prochnik S.E."/>
            <person name="Ginger M.L."/>
            <person name="Dacks J.B."/>
            <person name="Carpenter M.L."/>
            <person name="Field M.C."/>
            <person name="Kuo A."/>
            <person name="Paredez A."/>
            <person name="Chapman J."/>
            <person name="Pham J."/>
            <person name="Shu S."/>
            <person name="Neupane R."/>
            <person name="Cipriano M."/>
            <person name="Mancuso J."/>
            <person name="Tu H."/>
            <person name="Salamov A."/>
            <person name="Lindquist E."/>
            <person name="Shapiro H."/>
            <person name="Lucas S."/>
            <person name="Grigoriev I.V."/>
            <person name="Cande W.Z."/>
            <person name="Fulton C."/>
            <person name="Rokhsar D.S."/>
            <person name="Dawson S.C."/>
        </authorList>
    </citation>
    <scope>NUCLEOTIDE SEQUENCE [LARGE SCALE GENOMIC DNA]</scope>
    <source>
        <strain evidence="16 17">NEG-M</strain>
    </source>
</reference>
<accession>D2VX85</accession>
<evidence type="ECO:0000256" key="12">
    <source>
        <dbReference type="ARBA" id="ARBA00049321"/>
    </source>
</evidence>